<evidence type="ECO:0000313" key="3">
    <source>
        <dbReference type="EMBL" id="MFD2261244.1"/>
    </source>
</evidence>
<proteinExistence type="predicted"/>
<protein>
    <submittedName>
        <fullName evidence="3">Cysteine hydrolase family protein</fullName>
    </submittedName>
</protein>
<gene>
    <name evidence="3" type="ORF">ACFSMZ_15950</name>
</gene>
<dbReference type="InterPro" id="IPR050272">
    <property type="entry name" value="Isochorismatase-like_hydrls"/>
</dbReference>
<evidence type="ECO:0000259" key="2">
    <source>
        <dbReference type="Pfam" id="PF00857"/>
    </source>
</evidence>
<evidence type="ECO:0000256" key="1">
    <source>
        <dbReference type="ARBA" id="ARBA00022801"/>
    </source>
</evidence>
<dbReference type="SUPFAM" id="SSF52499">
    <property type="entry name" value="Isochorismatase-like hydrolases"/>
    <property type="match status" value="1"/>
</dbReference>
<dbReference type="PANTHER" id="PTHR43540:SF15">
    <property type="entry name" value="BLR5631 PROTEIN"/>
    <property type="match status" value="1"/>
</dbReference>
<name>A0ABW5DJY6_9HYPH</name>
<dbReference type="PANTHER" id="PTHR43540">
    <property type="entry name" value="PEROXYUREIDOACRYLATE/UREIDOACRYLATE AMIDOHYDROLASE-RELATED"/>
    <property type="match status" value="1"/>
</dbReference>
<dbReference type="Gene3D" id="3.40.50.850">
    <property type="entry name" value="Isochorismatase-like"/>
    <property type="match status" value="1"/>
</dbReference>
<reference evidence="4" key="1">
    <citation type="journal article" date="2019" name="Int. J. Syst. Evol. Microbiol.">
        <title>The Global Catalogue of Microorganisms (GCM) 10K type strain sequencing project: providing services to taxonomists for standard genome sequencing and annotation.</title>
        <authorList>
            <consortium name="The Broad Institute Genomics Platform"/>
            <consortium name="The Broad Institute Genome Sequencing Center for Infectious Disease"/>
            <person name="Wu L."/>
            <person name="Ma J."/>
        </authorList>
    </citation>
    <scope>NUCLEOTIDE SEQUENCE [LARGE SCALE GENOMIC DNA]</scope>
    <source>
        <strain evidence="4">KCTC 23707</strain>
    </source>
</reference>
<organism evidence="3 4">
    <name type="scientific">Chelativorans composti</name>
    <dbReference type="NCBI Taxonomy" id="768533"/>
    <lineage>
        <taxon>Bacteria</taxon>
        <taxon>Pseudomonadati</taxon>
        <taxon>Pseudomonadota</taxon>
        <taxon>Alphaproteobacteria</taxon>
        <taxon>Hyphomicrobiales</taxon>
        <taxon>Phyllobacteriaceae</taxon>
        <taxon>Chelativorans</taxon>
    </lineage>
</organism>
<dbReference type="GO" id="GO:0016787">
    <property type="term" value="F:hydrolase activity"/>
    <property type="evidence" value="ECO:0007669"/>
    <property type="project" value="UniProtKB-KW"/>
</dbReference>
<evidence type="ECO:0000313" key="4">
    <source>
        <dbReference type="Proteomes" id="UP001597373"/>
    </source>
</evidence>
<accession>A0ABW5DJY6</accession>
<dbReference type="InterPro" id="IPR036380">
    <property type="entry name" value="Isochorismatase-like_sf"/>
</dbReference>
<dbReference type="InterPro" id="IPR000868">
    <property type="entry name" value="Isochorismatase-like_dom"/>
</dbReference>
<dbReference type="Pfam" id="PF00857">
    <property type="entry name" value="Isochorismatase"/>
    <property type="match status" value="1"/>
</dbReference>
<dbReference type="RefSeq" id="WP_345097618.1">
    <property type="nucleotide sequence ID" value="NZ_BAABGS010000005.1"/>
</dbReference>
<sequence>MTTAALLVIDIQEDYFPGGVLPLHEALKVEERLVAAIRRAQAAGERVVLVQHVSPAQSGLFAAGSRGAEIRQAILSAAPAAPVVRKQFADAFQDTDLSRHLDGVTQLRICGMMTQNCVVFTAMTALASGYDVTVIGDLCTAPMEVVHRIALNALRSKMTVRDAEEVWPAA</sequence>
<dbReference type="Proteomes" id="UP001597373">
    <property type="component" value="Unassembled WGS sequence"/>
</dbReference>
<dbReference type="EMBL" id="JBHUIR010000063">
    <property type="protein sequence ID" value="MFD2261244.1"/>
    <property type="molecule type" value="Genomic_DNA"/>
</dbReference>
<keyword evidence="1 3" id="KW-0378">Hydrolase</keyword>
<feature type="domain" description="Isochorismatase-like" evidence="2">
    <location>
        <begin position="4"/>
        <end position="160"/>
    </location>
</feature>
<keyword evidence="4" id="KW-1185">Reference proteome</keyword>
<comment type="caution">
    <text evidence="3">The sequence shown here is derived from an EMBL/GenBank/DDBJ whole genome shotgun (WGS) entry which is preliminary data.</text>
</comment>